<feature type="domain" description="AraC effector-binding" evidence="1">
    <location>
        <begin position="1"/>
        <end position="161"/>
    </location>
</feature>
<sequence length="169" mass="18913">MNISIVSLGGLQLVGLKVVGRRSELSHRVPLAWLDLVARLDSIPNAVNPDVLYGVFPESDHLKERVDGVYTYSVCVQVSRLGPVPEGMNARELPPREYALATARGDATAIGAAYMRLAQWEAEQERKTDGGADCLERYERRRQWVTPPYERFDYDILRPLLASTTLQNG</sequence>
<evidence type="ECO:0000313" key="3">
    <source>
        <dbReference type="EMBL" id="SEU42078.1"/>
    </source>
</evidence>
<dbReference type="Gene3D" id="3.20.80.10">
    <property type="entry name" value="Regulatory factor, effector binding domain"/>
    <property type="match status" value="1"/>
</dbReference>
<evidence type="ECO:0000259" key="1">
    <source>
        <dbReference type="SMART" id="SM00871"/>
    </source>
</evidence>
<keyword evidence="4" id="KW-1185">Reference proteome</keyword>
<comment type="caution">
    <text evidence="2">The sequence shown here is derived from an EMBL/GenBank/DDBJ whole genome shotgun (WGS) entry which is preliminary data.</text>
</comment>
<dbReference type="Pfam" id="PF06445">
    <property type="entry name" value="GyrI-like"/>
    <property type="match status" value="1"/>
</dbReference>
<dbReference type="InterPro" id="IPR010499">
    <property type="entry name" value="AraC_E-bd"/>
</dbReference>
<accession>A0A511THR8</accession>
<dbReference type="RefSeq" id="WP_074959306.1">
    <property type="nucleotide sequence ID" value="NZ_BJXR01000075.1"/>
</dbReference>
<evidence type="ECO:0000313" key="4">
    <source>
        <dbReference type="Proteomes" id="UP000183760"/>
    </source>
</evidence>
<organism evidence="2 5">
    <name type="scientific">Myxococcus fulvus</name>
    <dbReference type="NCBI Taxonomy" id="33"/>
    <lineage>
        <taxon>Bacteria</taxon>
        <taxon>Pseudomonadati</taxon>
        <taxon>Myxococcota</taxon>
        <taxon>Myxococcia</taxon>
        <taxon>Myxococcales</taxon>
        <taxon>Cystobacterineae</taxon>
        <taxon>Myxococcaceae</taxon>
        <taxon>Myxococcus</taxon>
    </lineage>
</organism>
<gene>
    <name evidence="2" type="ORF">MFU01_82000</name>
    <name evidence="3" type="ORF">SAMN05443572_11845</name>
</gene>
<protein>
    <submittedName>
        <fullName evidence="3">Predicted transcriptional regulator YdeE, contains AraC-type DNA-binding domain</fullName>
    </submittedName>
</protein>
<dbReference type="Proteomes" id="UP000321514">
    <property type="component" value="Unassembled WGS sequence"/>
</dbReference>
<reference evidence="3 4" key="1">
    <citation type="submission" date="2016-10" db="EMBL/GenBank/DDBJ databases">
        <authorList>
            <person name="Varghese N."/>
            <person name="Submissions S."/>
        </authorList>
    </citation>
    <scope>NUCLEOTIDE SEQUENCE [LARGE SCALE GENOMIC DNA]</scope>
    <source>
        <strain evidence="3 4">DSM 16525</strain>
    </source>
</reference>
<dbReference type="EMBL" id="FOIB01000018">
    <property type="protein sequence ID" value="SEU42078.1"/>
    <property type="molecule type" value="Genomic_DNA"/>
</dbReference>
<dbReference type="SUPFAM" id="SSF55136">
    <property type="entry name" value="Probable bacterial effector-binding domain"/>
    <property type="match status" value="1"/>
</dbReference>
<dbReference type="GO" id="GO:0003677">
    <property type="term" value="F:DNA binding"/>
    <property type="evidence" value="ECO:0007669"/>
    <property type="project" value="UniProtKB-KW"/>
</dbReference>
<dbReference type="Proteomes" id="UP000183760">
    <property type="component" value="Unassembled WGS sequence"/>
</dbReference>
<reference evidence="2 5" key="2">
    <citation type="submission" date="2019-07" db="EMBL/GenBank/DDBJ databases">
        <title>Whole genome shotgun sequence of Myxococcus fulvus NBRC 100333.</title>
        <authorList>
            <person name="Hosoyama A."/>
            <person name="Uohara A."/>
            <person name="Ohji S."/>
            <person name="Ichikawa N."/>
        </authorList>
    </citation>
    <scope>NUCLEOTIDE SEQUENCE [LARGE SCALE GENOMIC DNA]</scope>
    <source>
        <strain evidence="2 5">NBRC 100333</strain>
    </source>
</reference>
<dbReference type="InterPro" id="IPR029442">
    <property type="entry name" value="GyrI-like"/>
</dbReference>
<keyword evidence="3" id="KW-0238">DNA-binding</keyword>
<dbReference type="EMBL" id="BJXR01000075">
    <property type="protein sequence ID" value="GEN13163.1"/>
    <property type="molecule type" value="Genomic_DNA"/>
</dbReference>
<proteinExistence type="predicted"/>
<dbReference type="STRING" id="1334629.MFUL124B02_19215"/>
<evidence type="ECO:0000313" key="5">
    <source>
        <dbReference type="Proteomes" id="UP000321514"/>
    </source>
</evidence>
<dbReference type="SMART" id="SM00871">
    <property type="entry name" value="AraC_E_bind"/>
    <property type="match status" value="1"/>
</dbReference>
<dbReference type="OrthoDB" id="5383324at2"/>
<dbReference type="InterPro" id="IPR011256">
    <property type="entry name" value="Reg_factor_effector_dom_sf"/>
</dbReference>
<evidence type="ECO:0000313" key="2">
    <source>
        <dbReference type="EMBL" id="GEN13163.1"/>
    </source>
</evidence>
<name>A0A511THR8_MYXFU</name>
<dbReference type="AlphaFoldDB" id="A0A511THR8"/>